<dbReference type="InterPro" id="IPR021264">
    <property type="entry name" value="AFUB_079030/YDR124W-like"/>
</dbReference>
<evidence type="ECO:0000259" key="2">
    <source>
        <dbReference type="Pfam" id="PF11001"/>
    </source>
</evidence>
<dbReference type="KEGG" id="abe:ARB_03958"/>
<comment type="caution">
    <text evidence="3">The sequence shown here is derived from an EMBL/GenBank/DDBJ whole genome shotgun (WGS) entry which is preliminary data.</text>
</comment>
<evidence type="ECO:0000256" key="1">
    <source>
        <dbReference type="SAM" id="MobiDB-lite"/>
    </source>
</evidence>
<dbReference type="EMBL" id="ABSU01000001">
    <property type="protein sequence ID" value="EFE36437.1"/>
    <property type="molecule type" value="Genomic_DNA"/>
</dbReference>
<keyword evidence="4" id="KW-1185">Reference proteome</keyword>
<dbReference type="PANTHER" id="PTHR36102">
    <property type="entry name" value="CHROMOSOME 10, WHOLE GENOME SHOTGUN SEQUENCE"/>
    <property type="match status" value="1"/>
</dbReference>
<feature type="region of interest" description="Disordered" evidence="1">
    <location>
        <begin position="350"/>
        <end position="371"/>
    </location>
</feature>
<dbReference type="PANTHER" id="PTHR36102:SF5">
    <property type="entry name" value="YDR124W-LIKE HELICAL BUNDLE DOMAIN-CONTAINING PROTEIN"/>
    <property type="match status" value="1"/>
</dbReference>
<reference evidence="4" key="1">
    <citation type="journal article" date="2011" name="Genome Biol.">
        <title>Comparative and functional genomics provide insights into the pathogenicity of dermatophytic fungi.</title>
        <authorList>
            <person name="Burmester A."/>
            <person name="Shelest E."/>
            <person name="Gloeckner G."/>
            <person name="Heddergott C."/>
            <person name="Schindler S."/>
            <person name="Staib P."/>
            <person name="Heidel A."/>
            <person name="Felder M."/>
            <person name="Petzold A."/>
            <person name="Szafranski K."/>
            <person name="Feuermann M."/>
            <person name="Pedruzzi I."/>
            <person name="Priebe S."/>
            <person name="Groth M."/>
            <person name="Winkler R."/>
            <person name="Li W."/>
            <person name="Kniemeyer O."/>
            <person name="Schroeckh V."/>
            <person name="Hertweck C."/>
            <person name="Hube B."/>
            <person name="White T.C."/>
            <person name="Platzer M."/>
            <person name="Guthke R."/>
            <person name="Heitman J."/>
            <person name="Woestemeyer J."/>
            <person name="Zipfel P.F."/>
            <person name="Monod M."/>
            <person name="Brakhage A.A."/>
        </authorList>
    </citation>
    <scope>NUCLEOTIDE SEQUENCE [LARGE SCALE GENOMIC DNA]</scope>
    <source>
        <strain evidence="4">ATCC MYA-4681 / CBS 112371</strain>
    </source>
</reference>
<dbReference type="GeneID" id="9526883"/>
<dbReference type="Pfam" id="PF11001">
    <property type="entry name" value="AFUB_07903_YDR124W_hel"/>
    <property type="match status" value="1"/>
</dbReference>
<accession>D4AKC7</accession>
<evidence type="ECO:0000313" key="4">
    <source>
        <dbReference type="Proteomes" id="UP000008866"/>
    </source>
</evidence>
<proteinExistence type="predicted"/>
<dbReference type="RefSeq" id="XP_003017082.1">
    <property type="nucleotide sequence ID" value="XM_003017036.1"/>
</dbReference>
<dbReference type="STRING" id="663331.D4AKC7"/>
<dbReference type="eggNOG" id="ENOG502S0ES">
    <property type="taxonomic scope" value="Eukaryota"/>
</dbReference>
<sequence>MVVNTEAGRPRVNMKGMDQYSPMHCQAQAQGVEEYPSWNTMPVSERPDIKFWCDLGNLVHSANIGGLDKAHDGRTTNALKVPYPHFALVGIDWSGQLKFHSSLLEKFNGPVFTSEFKHWFERATGVKALDRSPIFAGEDSYQGRQWPMAQEVDVFPNPAFPKKRRREMIHHQAPIEPEEQVNEMEAVEMVPLEIGNEEKIEAYYESAFRAFQQINCRQVAKAYIKIIEPRKQVKHPYNGGRGAPGEKGDPEKTKPDWWPAGVIHREPDHLKKPERIRLLVHIFRKLGKTHGITADKLEEAGRDAQRQIKPRERLDILDEIYKVRRAEECYERGEADANAVVYVVNRDANAKTERDSEAMSDAGQNSALTEDSRKAMEAKYSTLSPSHVPKRQSLVRDHKPPHLFRAPNLADFSNMESKPSADQTIEYFSQPEFATSPVDEHINNTIRDSHHWSSFQQPLYSPVEYNTNHLVPQQLLAPPSMVTSEAPNSALQPTHGLPIPEPHGSRHQSFDYISMDNNPFNAGPMTHQLLPQSSQESRPSCTI</sequence>
<evidence type="ECO:0000313" key="3">
    <source>
        <dbReference type="EMBL" id="EFE36437.1"/>
    </source>
</evidence>
<dbReference type="OMA" id="EYPSWNT"/>
<dbReference type="InterPro" id="IPR047092">
    <property type="entry name" value="AFUB_07903/YDR124W-like_hel"/>
</dbReference>
<dbReference type="HOGENOM" id="CLU_035142_2_0_1"/>
<feature type="compositionally biased region" description="Polar residues" evidence="1">
    <location>
        <begin position="481"/>
        <end position="492"/>
    </location>
</feature>
<gene>
    <name evidence="3" type="ORF">ARB_03958</name>
</gene>
<feature type="compositionally biased region" description="Polar residues" evidence="1">
    <location>
        <begin position="529"/>
        <end position="543"/>
    </location>
</feature>
<dbReference type="AlphaFoldDB" id="D4AKC7"/>
<name>D4AKC7_ARTBC</name>
<feature type="region of interest" description="Disordered" evidence="1">
    <location>
        <begin position="522"/>
        <end position="543"/>
    </location>
</feature>
<protein>
    <recommendedName>
        <fullName evidence="2">Subtelomeric hrmA-associated cluster protein AFUB-079030/YDR124W-like helical bundle domain-containing protein</fullName>
    </recommendedName>
</protein>
<organism evidence="3 4">
    <name type="scientific">Arthroderma benhamiae (strain ATCC MYA-4681 / CBS 112371)</name>
    <name type="common">Trichophyton mentagrophytes</name>
    <dbReference type="NCBI Taxonomy" id="663331"/>
    <lineage>
        <taxon>Eukaryota</taxon>
        <taxon>Fungi</taxon>
        <taxon>Dikarya</taxon>
        <taxon>Ascomycota</taxon>
        <taxon>Pezizomycotina</taxon>
        <taxon>Eurotiomycetes</taxon>
        <taxon>Eurotiomycetidae</taxon>
        <taxon>Onygenales</taxon>
        <taxon>Arthrodermataceae</taxon>
        <taxon>Trichophyton</taxon>
    </lineage>
</organism>
<feature type="domain" description="Subtelomeric hrmA-associated cluster protein AFUB-079030/YDR124W-like helical bundle" evidence="2">
    <location>
        <begin position="193"/>
        <end position="325"/>
    </location>
</feature>
<dbReference type="Proteomes" id="UP000008866">
    <property type="component" value="Unassembled WGS sequence"/>
</dbReference>
<feature type="region of interest" description="Disordered" evidence="1">
    <location>
        <begin position="481"/>
        <end position="503"/>
    </location>
</feature>